<reference evidence="3 4" key="1">
    <citation type="submission" date="2019-02" db="EMBL/GenBank/DDBJ databases">
        <title>Sequencing the genomes of 1000 actinobacteria strains.</title>
        <authorList>
            <person name="Klenk H.-P."/>
        </authorList>
    </citation>
    <scope>NUCLEOTIDE SEQUENCE [LARGE SCALE GENOMIC DNA]</scope>
    <source>
        <strain evidence="3 4">DSM 17364</strain>
    </source>
</reference>
<evidence type="ECO:0000259" key="2">
    <source>
        <dbReference type="Pfam" id="PF23931"/>
    </source>
</evidence>
<dbReference type="Pfam" id="PF23931">
    <property type="entry name" value="Terminase_6"/>
    <property type="match status" value="1"/>
</dbReference>
<feature type="compositionally biased region" description="Low complexity" evidence="1">
    <location>
        <begin position="182"/>
        <end position="191"/>
    </location>
</feature>
<dbReference type="OrthoDB" id="4964983at2"/>
<protein>
    <submittedName>
        <fullName evidence="3">P27 family predicted phage terminase small subunit</fullName>
    </submittedName>
</protein>
<evidence type="ECO:0000256" key="1">
    <source>
        <dbReference type="SAM" id="MobiDB-lite"/>
    </source>
</evidence>
<feature type="region of interest" description="Disordered" evidence="1">
    <location>
        <begin position="182"/>
        <end position="212"/>
    </location>
</feature>
<dbReference type="RefSeq" id="WP_130450186.1">
    <property type="nucleotide sequence ID" value="NZ_SHLA01000001.1"/>
</dbReference>
<dbReference type="InterPro" id="IPR006448">
    <property type="entry name" value="Phage_term_ssu_P27"/>
</dbReference>
<dbReference type="Pfam" id="PF05119">
    <property type="entry name" value="Terminase_4"/>
    <property type="match status" value="1"/>
</dbReference>
<accession>A0A4Q8ADB8</accession>
<gene>
    <name evidence="3" type="ORF">EV380_1329</name>
</gene>
<evidence type="ECO:0000313" key="4">
    <source>
        <dbReference type="Proteomes" id="UP000292685"/>
    </source>
</evidence>
<organism evidence="3 4">
    <name type="scientific">Zhihengliuella halotolerans</name>
    <dbReference type="NCBI Taxonomy" id="370736"/>
    <lineage>
        <taxon>Bacteria</taxon>
        <taxon>Bacillati</taxon>
        <taxon>Actinomycetota</taxon>
        <taxon>Actinomycetes</taxon>
        <taxon>Micrococcales</taxon>
        <taxon>Micrococcaceae</taxon>
        <taxon>Zhihengliuella</taxon>
    </lineage>
</organism>
<keyword evidence="4" id="KW-1185">Reference proteome</keyword>
<proteinExistence type="predicted"/>
<dbReference type="AlphaFoldDB" id="A0A4Q8ADB8"/>
<sequence length="212" mass="22911">MAANAKKAPPVHDPPSEMPEAVRAVWEEFVETNELPERIDRAALEAFCTLVARMREARTRVEDEGMVVQDSRGKVVPHPALAVERELAEDVRKWGDRFAPMVRPRRRSGYMVDATTEAVKNADHLADKKQFAGAIAAAKTLAWLIDEAQRDSAAALQRAGRDLIPNYVKACTELQITPASVPAAAAAKDSGGSTGGSKLRVLRSNATGARSG</sequence>
<dbReference type="Proteomes" id="UP000292685">
    <property type="component" value="Unassembled WGS sequence"/>
</dbReference>
<comment type="caution">
    <text evidence="3">The sequence shown here is derived from an EMBL/GenBank/DDBJ whole genome shotgun (WGS) entry which is preliminary data.</text>
</comment>
<feature type="domain" description="Terminase small subunit actinomycetes phage-type" evidence="2">
    <location>
        <begin position="114"/>
        <end position="204"/>
    </location>
</feature>
<dbReference type="InterPro" id="IPR057630">
    <property type="entry name" value="Terminase_6"/>
</dbReference>
<dbReference type="EMBL" id="SHLA01000001">
    <property type="protein sequence ID" value="RZU61751.1"/>
    <property type="molecule type" value="Genomic_DNA"/>
</dbReference>
<evidence type="ECO:0000313" key="3">
    <source>
        <dbReference type="EMBL" id="RZU61751.1"/>
    </source>
</evidence>
<name>A0A4Q8ADB8_9MICC</name>